<evidence type="ECO:0000313" key="3">
    <source>
        <dbReference type="EMBL" id="VDO91234.1"/>
    </source>
</evidence>
<evidence type="ECO:0000313" key="4">
    <source>
        <dbReference type="Proteomes" id="UP000268014"/>
    </source>
</evidence>
<dbReference type="GO" id="GO:0070888">
    <property type="term" value="F:E-box binding"/>
    <property type="evidence" value="ECO:0007669"/>
    <property type="project" value="TreeGrafter"/>
</dbReference>
<dbReference type="AlphaFoldDB" id="A0A0N4XBA1"/>
<evidence type="ECO:0000259" key="2">
    <source>
        <dbReference type="PROSITE" id="PS50888"/>
    </source>
</evidence>
<dbReference type="InterPro" id="IPR011598">
    <property type="entry name" value="bHLH_dom"/>
</dbReference>
<feature type="domain" description="BHLH" evidence="2">
    <location>
        <begin position="72"/>
        <end position="124"/>
    </location>
</feature>
<feature type="compositionally biased region" description="Polar residues" evidence="1">
    <location>
        <begin position="9"/>
        <end position="27"/>
    </location>
</feature>
<dbReference type="PANTHER" id="PTHR19290:SF163">
    <property type="entry name" value="BASIC HELIX-LOOP-HELIX NEURAL TRANSCRIPTION FACTOR TAP"/>
    <property type="match status" value="1"/>
</dbReference>
<dbReference type="GO" id="GO:0045944">
    <property type="term" value="P:positive regulation of transcription by RNA polymerase II"/>
    <property type="evidence" value="ECO:0007669"/>
    <property type="project" value="TreeGrafter"/>
</dbReference>
<evidence type="ECO:0000256" key="1">
    <source>
        <dbReference type="SAM" id="MobiDB-lite"/>
    </source>
</evidence>
<dbReference type="GO" id="GO:0000981">
    <property type="term" value="F:DNA-binding transcription factor activity, RNA polymerase II-specific"/>
    <property type="evidence" value="ECO:0007669"/>
    <property type="project" value="TreeGrafter"/>
</dbReference>
<dbReference type="InterPro" id="IPR036638">
    <property type="entry name" value="HLH_DNA-bd_sf"/>
</dbReference>
<sequence>MQHPYPTSFHYSYTDSEGQTSTTNTPMESPAYPPPYPCSQEQYDMNQSVKREKRKYRCRKRSPATIERARMIRRDKANARERRRMNSLNDALEHLRTLLPTEPEEPKMTKIETLRVAQGYVSNPSLTNWAFGVPLLTATLQFQVKREKRKYRCRKRSPATIERARMIRRDKANARERRRMNSLNDALEHLRTLLPTEPEEPKMTKIETLRVAQGYVSNPFRNF</sequence>
<accession>A0A0N4XBA1</accession>
<protein>
    <submittedName>
        <fullName evidence="5">BHLH domain-containing protein</fullName>
    </submittedName>
</protein>
<reference evidence="5" key="1">
    <citation type="submission" date="2017-02" db="UniProtKB">
        <authorList>
            <consortium name="WormBaseParasite"/>
        </authorList>
    </citation>
    <scope>IDENTIFICATION</scope>
</reference>
<name>A0A0N4XBA1_HAEPC</name>
<keyword evidence="4" id="KW-1185">Reference proteome</keyword>
<dbReference type="STRING" id="6290.A0A0N4XBA1"/>
<dbReference type="Gene3D" id="4.10.280.10">
    <property type="entry name" value="Helix-loop-helix DNA-binding domain"/>
    <property type="match status" value="2"/>
</dbReference>
<organism evidence="5">
    <name type="scientific">Haemonchus placei</name>
    <name type="common">Barber's pole worm</name>
    <dbReference type="NCBI Taxonomy" id="6290"/>
    <lineage>
        <taxon>Eukaryota</taxon>
        <taxon>Metazoa</taxon>
        <taxon>Ecdysozoa</taxon>
        <taxon>Nematoda</taxon>
        <taxon>Chromadorea</taxon>
        <taxon>Rhabditida</taxon>
        <taxon>Rhabditina</taxon>
        <taxon>Rhabditomorpha</taxon>
        <taxon>Strongyloidea</taxon>
        <taxon>Trichostrongylidae</taxon>
        <taxon>Haemonchus</taxon>
    </lineage>
</organism>
<gene>
    <name evidence="3" type="ORF">HPLM_LOCUS21635</name>
</gene>
<dbReference type="GO" id="GO:0007423">
    <property type="term" value="P:sensory organ development"/>
    <property type="evidence" value="ECO:0007669"/>
    <property type="project" value="TreeGrafter"/>
</dbReference>
<feature type="domain" description="BHLH" evidence="2">
    <location>
        <begin position="167"/>
        <end position="219"/>
    </location>
</feature>
<dbReference type="EMBL" id="UZAF01023781">
    <property type="protein sequence ID" value="VDO91234.1"/>
    <property type="molecule type" value="Genomic_DNA"/>
</dbReference>
<proteinExistence type="predicted"/>
<dbReference type="PANTHER" id="PTHR19290">
    <property type="entry name" value="BASIC HELIX-LOOP-HELIX PROTEIN NEUROGENIN-RELATED"/>
    <property type="match status" value="1"/>
</dbReference>
<dbReference type="WBParaSite" id="HPLM_0002164601-mRNA-1">
    <property type="protein sequence ID" value="HPLM_0002164601-mRNA-1"/>
    <property type="gene ID" value="HPLM_0002164601"/>
</dbReference>
<dbReference type="Pfam" id="PF00010">
    <property type="entry name" value="HLH"/>
    <property type="match status" value="2"/>
</dbReference>
<dbReference type="GO" id="GO:0046983">
    <property type="term" value="F:protein dimerization activity"/>
    <property type="evidence" value="ECO:0007669"/>
    <property type="project" value="InterPro"/>
</dbReference>
<dbReference type="GO" id="GO:0061564">
    <property type="term" value="P:axon development"/>
    <property type="evidence" value="ECO:0007669"/>
    <property type="project" value="TreeGrafter"/>
</dbReference>
<dbReference type="InterPro" id="IPR050359">
    <property type="entry name" value="bHLH_transcription_factors"/>
</dbReference>
<dbReference type="Proteomes" id="UP000268014">
    <property type="component" value="Unassembled WGS sequence"/>
</dbReference>
<dbReference type="GO" id="GO:0005634">
    <property type="term" value="C:nucleus"/>
    <property type="evidence" value="ECO:0007669"/>
    <property type="project" value="TreeGrafter"/>
</dbReference>
<dbReference type="SMART" id="SM00353">
    <property type="entry name" value="HLH"/>
    <property type="match status" value="2"/>
</dbReference>
<feature type="region of interest" description="Disordered" evidence="1">
    <location>
        <begin position="1"/>
        <end position="40"/>
    </location>
</feature>
<reference evidence="3 4" key="2">
    <citation type="submission" date="2018-11" db="EMBL/GenBank/DDBJ databases">
        <authorList>
            <consortium name="Pathogen Informatics"/>
        </authorList>
    </citation>
    <scope>NUCLEOTIDE SEQUENCE [LARGE SCALE GENOMIC DNA]</scope>
    <source>
        <strain evidence="3 4">MHpl1</strain>
    </source>
</reference>
<dbReference type="OrthoDB" id="5969565at2759"/>
<dbReference type="SUPFAM" id="SSF47459">
    <property type="entry name" value="HLH, helix-loop-helix DNA-binding domain"/>
    <property type="match status" value="2"/>
</dbReference>
<dbReference type="PROSITE" id="PS50888">
    <property type="entry name" value="BHLH"/>
    <property type="match status" value="2"/>
</dbReference>
<evidence type="ECO:0000313" key="5">
    <source>
        <dbReference type="WBParaSite" id="HPLM_0002164601-mRNA-1"/>
    </source>
</evidence>